<evidence type="ECO:0000313" key="2">
    <source>
        <dbReference type="Proteomes" id="UP000235081"/>
    </source>
</evidence>
<sequence length="77" mass="8092">MSFLNIKSNLLTNLSEEQQETVSGGISLQDLVSSAFSQEGLVSAGKTSTGKNGSDVTQILAAEDIFTDALKDVNLTI</sequence>
<dbReference type="AlphaFoldDB" id="A0A2N6LLP0"/>
<dbReference type="EMBL" id="NMQE01000123">
    <property type="protein sequence ID" value="PMB25894.1"/>
    <property type="molecule type" value="Genomic_DNA"/>
</dbReference>
<accession>A0A2N6LLP0</accession>
<reference evidence="1 2" key="1">
    <citation type="submission" date="2017-07" db="EMBL/GenBank/DDBJ databases">
        <title>Genomes of Fischerella (Mastigocladus) sp. strains.</title>
        <authorList>
            <person name="Miller S.R."/>
        </authorList>
    </citation>
    <scope>NUCLEOTIDE SEQUENCE [LARGE SCALE GENOMIC DNA]</scope>
    <source>
        <strain evidence="1 2">CCMEE 5318</strain>
    </source>
</reference>
<name>A0A2N6LLP0_9CYAN</name>
<dbReference type="NCBIfam" id="NF038167">
    <property type="entry name" value="cyan_ocin_like"/>
    <property type="match status" value="1"/>
</dbReference>
<evidence type="ECO:0008006" key="3">
    <source>
        <dbReference type="Google" id="ProtNLM"/>
    </source>
</evidence>
<protein>
    <recommendedName>
        <fullName evidence="3">Bacteriocin</fullName>
    </recommendedName>
</protein>
<organism evidence="1 2">
    <name type="scientific">Fischerella thermalis CCMEE 5318</name>
    <dbReference type="NCBI Taxonomy" id="2019666"/>
    <lineage>
        <taxon>Bacteria</taxon>
        <taxon>Bacillati</taxon>
        <taxon>Cyanobacteriota</taxon>
        <taxon>Cyanophyceae</taxon>
        <taxon>Nostocales</taxon>
        <taxon>Hapalosiphonaceae</taxon>
        <taxon>Fischerella</taxon>
    </lineage>
</organism>
<dbReference type="Proteomes" id="UP000235081">
    <property type="component" value="Unassembled WGS sequence"/>
</dbReference>
<evidence type="ECO:0000313" key="1">
    <source>
        <dbReference type="EMBL" id="PMB25894.1"/>
    </source>
</evidence>
<proteinExistence type="predicted"/>
<dbReference type="RefSeq" id="WP_102180648.1">
    <property type="nucleotide sequence ID" value="NZ_NMQE01000123.1"/>
</dbReference>
<comment type="caution">
    <text evidence="1">The sequence shown here is derived from an EMBL/GenBank/DDBJ whole genome shotgun (WGS) entry which is preliminary data.</text>
</comment>
<dbReference type="InterPro" id="IPR049891">
    <property type="entry name" value="CTB"/>
</dbReference>
<gene>
    <name evidence="1" type="ORF">CEN46_04750</name>
</gene>